<evidence type="ECO:0000256" key="2">
    <source>
        <dbReference type="ARBA" id="ARBA00012438"/>
    </source>
</evidence>
<dbReference type="SMART" id="SM00387">
    <property type="entry name" value="HATPase_c"/>
    <property type="match status" value="1"/>
</dbReference>
<dbReference type="PROSITE" id="PS50109">
    <property type="entry name" value="HIS_KIN"/>
    <property type="match status" value="1"/>
</dbReference>
<keyword evidence="6" id="KW-0812">Transmembrane</keyword>
<evidence type="ECO:0000259" key="7">
    <source>
        <dbReference type="PROSITE" id="PS50109"/>
    </source>
</evidence>
<evidence type="ECO:0000256" key="3">
    <source>
        <dbReference type="ARBA" id="ARBA00022553"/>
    </source>
</evidence>
<dbReference type="EC" id="2.7.13.3" evidence="2"/>
<dbReference type="SUPFAM" id="SSF55874">
    <property type="entry name" value="ATPase domain of HSP90 chaperone/DNA topoisomerase II/histidine kinase"/>
    <property type="match status" value="1"/>
</dbReference>
<organism evidence="8 9">
    <name type="scientific">Candidatus Terrybacteria bacterium RIFCSPHIGHO2_01_FULL_48_17</name>
    <dbReference type="NCBI Taxonomy" id="1802362"/>
    <lineage>
        <taxon>Bacteria</taxon>
        <taxon>Candidatus Terryibacteriota</taxon>
    </lineage>
</organism>
<evidence type="ECO:0000256" key="6">
    <source>
        <dbReference type="SAM" id="Phobius"/>
    </source>
</evidence>
<sequence length="430" mass="46673">MEELKHADILPLERYPSLGSPILFIAAALTLFTTLALALGSVEVSSQGTAYSLLAIGSAVFLSAAFTRQKLVRASAIAFNFSCYVVFIGMVTGFVVLTDGPASAVFFFFYIISVLAPQRVPVLQAILLNTLIAGGIIFIFVKTFGVPLEVEERQQLGFSLLYLMAVATAGVLARYQVERAFGAYLKEHSESKRLAEAAKLKDELAFIAAHELRSPVTTIRGYLSLFRSGDFGQLSQAAQQALEVMWQSIERLRTLVADLLDVSRIESGKLRLVMERVDAGDLVAGVCAGLRPKAEEKEHDLVCNAASIRGVLIDADAVRLQEVFTNIVDNAIKYTPPHGIIKVDAEHEDGRISVMVSDTGPGIPDSAKKHIFERFYRVPRKGEQIEGTGLGLFISKNLVVAMHGTISFQSKEGEGTTFTVVLPSVSKDSA</sequence>
<evidence type="ECO:0000313" key="9">
    <source>
        <dbReference type="Proteomes" id="UP000177629"/>
    </source>
</evidence>
<dbReference type="FunFam" id="3.30.565.10:FF:000006">
    <property type="entry name" value="Sensor histidine kinase WalK"/>
    <property type="match status" value="1"/>
</dbReference>
<dbReference type="Pfam" id="PF02518">
    <property type="entry name" value="HATPase_c"/>
    <property type="match status" value="1"/>
</dbReference>
<dbReference type="InterPro" id="IPR005467">
    <property type="entry name" value="His_kinase_dom"/>
</dbReference>
<feature type="transmembrane region" description="Helical" evidence="6">
    <location>
        <begin position="156"/>
        <end position="175"/>
    </location>
</feature>
<dbReference type="InterPro" id="IPR036890">
    <property type="entry name" value="HATPase_C_sf"/>
</dbReference>
<proteinExistence type="predicted"/>
<comment type="caution">
    <text evidence="8">The sequence shown here is derived from an EMBL/GenBank/DDBJ whole genome shotgun (WGS) entry which is preliminary data.</text>
</comment>
<name>A0A1G2PID4_9BACT</name>
<evidence type="ECO:0000256" key="1">
    <source>
        <dbReference type="ARBA" id="ARBA00000085"/>
    </source>
</evidence>
<feature type="transmembrane region" description="Helical" evidence="6">
    <location>
        <begin position="78"/>
        <end position="96"/>
    </location>
</feature>
<accession>A0A1G2PID4</accession>
<dbReference type="PANTHER" id="PTHR43547:SF2">
    <property type="entry name" value="HYBRID SIGNAL TRANSDUCTION HISTIDINE KINASE C"/>
    <property type="match status" value="1"/>
</dbReference>
<dbReference type="SUPFAM" id="SSF47384">
    <property type="entry name" value="Homodimeric domain of signal transducing histidine kinase"/>
    <property type="match status" value="1"/>
</dbReference>
<feature type="transmembrane region" description="Helical" evidence="6">
    <location>
        <begin position="102"/>
        <end position="118"/>
    </location>
</feature>
<dbReference type="InterPro" id="IPR003594">
    <property type="entry name" value="HATPase_dom"/>
</dbReference>
<dbReference type="InterPro" id="IPR003661">
    <property type="entry name" value="HisK_dim/P_dom"/>
</dbReference>
<dbReference type="STRING" id="1802362.A2806_03750"/>
<reference evidence="8 9" key="1">
    <citation type="journal article" date="2016" name="Nat. Commun.">
        <title>Thousands of microbial genomes shed light on interconnected biogeochemical processes in an aquifer system.</title>
        <authorList>
            <person name="Anantharaman K."/>
            <person name="Brown C.T."/>
            <person name="Hug L.A."/>
            <person name="Sharon I."/>
            <person name="Castelle C.J."/>
            <person name="Probst A.J."/>
            <person name="Thomas B.C."/>
            <person name="Singh A."/>
            <person name="Wilkins M.J."/>
            <person name="Karaoz U."/>
            <person name="Brodie E.L."/>
            <person name="Williams K.H."/>
            <person name="Hubbard S.S."/>
            <person name="Banfield J.F."/>
        </authorList>
    </citation>
    <scope>NUCLEOTIDE SEQUENCE [LARGE SCALE GENOMIC DNA]</scope>
</reference>
<dbReference type="CDD" id="cd00082">
    <property type="entry name" value="HisKA"/>
    <property type="match status" value="1"/>
</dbReference>
<dbReference type="Proteomes" id="UP000177629">
    <property type="component" value="Unassembled WGS sequence"/>
</dbReference>
<dbReference type="Gene3D" id="3.30.565.10">
    <property type="entry name" value="Histidine kinase-like ATPase, C-terminal domain"/>
    <property type="match status" value="1"/>
</dbReference>
<keyword evidence="3" id="KW-0597">Phosphoprotein</keyword>
<dbReference type="SMART" id="SM00388">
    <property type="entry name" value="HisKA"/>
    <property type="match status" value="1"/>
</dbReference>
<evidence type="ECO:0000256" key="4">
    <source>
        <dbReference type="ARBA" id="ARBA00022679"/>
    </source>
</evidence>
<keyword evidence="4" id="KW-0808">Transferase</keyword>
<dbReference type="EMBL" id="MHSS01000009">
    <property type="protein sequence ID" value="OHA48047.1"/>
    <property type="molecule type" value="Genomic_DNA"/>
</dbReference>
<dbReference type="Pfam" id="PF00512">
    <property type="entry name" value="HisKA"/>
    <property type="match status" value="1"/>
</dbReference>
<feature type="transmembrane region" description="Helical" evidence="6">
    <location>
        <begin position="48"/>
        <end position="66"/>
    </location>
</feature>
<gene>
    <name evidence="8" type="ORF">A2806_03750</name>
</gene>
<keyword evidence="6" id="KW-1133">Transmembrane helix</keyword>
<dbReference type="GO" id="GO:0000155">
    <property type="term" value="F:phosphorelay sensor kinase activity"/>
    <property type="evidence" value="ECO:0007669"/>
    <property type="project" value="InterPro"/>
</dbReference>
<dbReference type="CDD" id="cd00075">
    <property type="entry name" value="HATPase"/>
    <property type="match status" value="1"/>
</dbReference>
<dbReference type="PRINTS" id="PR00344">
    <property type="entry name" value="BCTRLSENSOR"/>
</dbReference>
<feature type="transmembrane region" description="Helical" evidence="6">
    <location>
        <begin position="21"/>
        <end position="42"/>
    </location>
</feature>
<protein>
    <recommendedName>
        <fullName evidence="2">histidine kinase</fullName>
        <ecNumber evidence="2">2.7.13.3</ecNumber>
    </recommendedName>
</protein>
<feature type="transmembrane region" description="Helical" evidence="6">
    <location>
        <begin position="125"/>
        <end position="144"/>
    </location>
</feature>
<dbReference type="AlphaFoldDB" id="A0A1G2PID4"/>
<evidence type="ECO:0000313" key="8">
    <source>
        <dbReference type="EMBL" id="OHA48047.1"/>
    </source>
</evidence>
<dbReference type="Gene3D" id="1.10.287.130">
    <property type="match status" value="1"/>
</dbReference>
<keyword evidence="6" id="KW-0472">Membrane</keyword>
<keyword evidence="5" id="KW-0418">Kinase</keyword>
<dbReference type="InterPro" id="IPR004358">
    <property type="entry name" value="Sig_transdc_His_kin-like_C"/>
</dbReference>
<comment type="catalytic activity">
    <reaction evidence="1">
        <text>ATP + protein L-histidine = ADP + protein N-phospho-L-histidine.</text>
        <dbReference type="EC" id="2.7.13.3"/>
    </reaction>
</comment>
<dbReference type="InterPro" id="IPR036097">
    <property type="entry name" value="HisK_dim/P_sf"/>
</dbReference>
<evidence type="ECO:0000256" key="5">
    <source>
        <dbReference type="ARBA" id="ARBA00022777"/>
    </source>
</evidence>
<feature type="domain" description="Histidine kinase" evidence="7">
    <location>
        <begin position="207"/>
        <end position="426"/>
    </location>
</feature>
<dbReference type="PANTHER" id="PTHR43547">
    <property type="entry name" value="TWO-COMPONENT HISTIDINE KINASE"/>
    <property type="match status" value="1"/>
</dbReference>